<keyword evidence="5 7" id="KW-0472">Membrane</keyword>
<reference evidence="9 10" key="1">
    <citation type="journal article" date="2010" name="Stand. Genomic Sci.">
        <title>Complete genome sequence of Brachyspira murdochii type strain (56-150).</title>
        <authorList>
            <person name="Pati A."/>
            <person name="Sikorski J."/>
            <person name="Gronow S."/>
            <person name="Munk C."/>
            <person name="Lapidus A."/>
            <person name="Copeland A."/>
            <person name="Glavina Del Tio T."/>
            <person name="Nolan M."/>
            <person name="Lucas S."/>
            <person name="Chen F."/>
            <person name="Tice H."/>
            <person name="Cheng J.F."/>
            <person name="Han C."/>
            <person name="Detter J.C."/>
            <person name="Bruce D."/>
            <person name="Tapia R."/>
            <person name="Goodwin L."/>
            <person name="Pitluck S."/>
            <person name="Liolios K."/>
            <person name="Ivanova N."/>
            <person name="Mavromatis K."/>
            <person name="Mikhailova N."/>
            <person name="Chen A."/>
            <person name="Palaniappan K."/>
            <person name="Land M."/>
            <person name="Hauser L."/>
            <person name="Chang Y.J."/>
            <person name="Jeffries C.D."/>
            <person name="Spring S."/>
            <person name="Rohde M."/>
            <person name="Goker M."/>
            <person name="Bristow J."/>
            <person name="Eisen J.A."/>
            <person name="Markowitz V."/>
            <person name="Hugenholtz P."/>
            <person name="Kyrpides N.C."/>
            <person name="Klenk H.P."/>
        </authorList>
    </citation>
    <scope>NUCLEOTIDE SEQUENCE [LARGE SCALE GENOMIC DNA]</scope>
    <source>
        <strain evidence="10">ATCC 51284 / DSM 12563 / 56-150</strain>
    </source>
</reference>
<evidence type="ECO:0000259" key="8">
    <source>
        <dbReference type="Pfam" id="PF05154"/>
    </source>
</evidence>
<name>D5U5J1_BRAM5</name>
<evidence type="ECO:0000256" key="4">
    <source>
        <dbReference type="ARBA" id="ARBA00022989"/>
    </source>
</evidence>
<proteinExistence type="predicted"/>
<feature type="transmembrane region" description="Helical" evidence="7">
    <location>
        <begin position="77"/>
        <end position="100"/>
    </location>
</feature>
<dbReference type="eggNOG" id="COG2314">
    <property type="taxonomic scope" value="Bacteria"/>
</dbReference>
<evidence type="ECO:0000256" key="7">
    <source>
        <dbReference type="SAM" id="Phobius"/>
    </source>
</evidence>
<dbReference type="HOGENOM" id="CLU_081297_5_1_12"/>
<gene>
    <name evidence="9" type="ordered locus">Bmur_2397</name>
</gene>
<dbReference type="Proteomes" id="UP000001915">
    <property type="component" value="Chromosome"/>
</dbReference>
<dbReference type="InterPro" id="IPR007829">
    <property type="entry name" value="TM2"/>
</dbReference>
<keyword evidence="4 7" id="KW-1133">Transmembrane helix</keyword>
<dbReference type="PANTHER" id="PTHR21016:SF7">
    <property type="entry name" value="TM2 DOMAIN-CONTAINING PROTEIN 3"/>
    <property type="match status" value="1"/>
</dbReference>
<comment type="subcellular location">
    <subcellularLocation>
        <location evidence="1">Membrane</location>
        <topology evidence="1">Multi-pass membrane protein</topology>
    </subcellularLocation>
</comment>
<sequence length="113" mass="13193">MLSNELEEQNIKETIEKDERYCSFCGKIITKHDEICEYCGARQMMYPAKKWSTCLLLFIFLWEVGAHRFYAGKPITAVLFILTIGGAGIWWIIDLIMILTKNFTDYQGRKIKS</sequence>
<evidence type="ECO:0000313" key="9">
    <source>
        <dbReference type="EMBL" id="ADG72468.1"/>
    </source>
</evidence>
<dbReference type="KEGG" id="brm:Bmur_2397"/>
<feature type="transmembrane region" description="Helical" evidence="7">
    <location>
        <begin position="51"/>
        <end position="71"/>
    </location>
</feature>
<protein>
    <submittedName>
        <fullName evidence="9">TM2 domain containing protein</fullName>
    </submittedName>
</protein>
<keyword evidence="6" id="KW-0325">Glycoprotein</keyword>
<evidence type="ECO:0000256" key="2">
    <source>
        <dbReference type="ARBA" id="ARBA00022692"/>
    </source>
</evidence>
<evidence type="ECO:0000256" key="6">
    <source>
        <dbReference type="ARBA" id="ARBA00023180"/>
    </source>
</evidence>
<evidence type="ECO:0000313" key="10">
    <source>
        <dbReference type="Proteomes" id="UP000001915"/>
    </source>
</evidence>
<evidence type="ECO:0000256" key="3">
    <source>
        <dbReference type="ARBA" id="ARBA00022729"/>
    </source>
</evidence>
<keyword evidence="3" id="KW-0732">Signal</keyword>
<evidence type="ECO:0000256" key="5">
    <source>
        <dbReference type="ARBA" id="ARBA00023136"/>
    </source>
</evidence>
<dbReference type="GO" id="GO:0016020">
    <property type="term" value="C:membrane"/>
    <property type="evidence" value="ECO:0007669"/>
    <property type="project" value="UniProtKB-SubCell"/>
</dbReference>
<dbReference type="RefSeq" id="WP_013114806.1">
    <property type="nucleotide sequence ID" value="NC_014150.1"/>
</dbReference>
<dbReference type="PANTHER" id="PTHR21016">
    <property type="entry name" value="BETA-AMYLOID BINDING PROTEIN-RELATED"/>
    <property type="match status" value="1"/>
</dbReference>
<dbReference type="STRING" id="526224.Bmur_2397"/>
<organism evidence="9 10">
    <name type="scientific">Brachyspira murdochii (strain ATCC 51284 / DSM 12563 / 56-150)</name>
    <name type="common">Serpulina murdochii</name>
    <dbReference type="NCBI Taxonomy" id="526224"/>
    <lineage>
        <taxon>Bacteria</taxon>
        <taxon>Pseudomonadati</taxon>
        <taxon>Spirochaetota</taxon>
        <taxon>Spirochaetia</taxon>
        <taxon>Brachyspirales</taxon>
        <taxon>Brachyspiraceae</taxon>
        <taxon>Brachyspira</taxon>
    </lineage>
</organism>
<dbReference type="InterPro" id="IPR050932">
    <property type="entry name" value="TM2D1-3-like"/>
</dbReference>
<accession>D5U5J1</accession>
<dbReference type="EMBL" id="CP001959">
    <property type="protein sequence ID" value="ADG72468.1"/>
    <property type="molecule type" value="Genomic_DNA"/>
</dbReference>
<dbReference type="Pfam" id="PF05154">
    <property type="entry name" value="TM2"/>
    <property type="match status" value="1"/>
</dbReference>
<dbReference type="AlphaFoldDB" id="D5U5J1"/>
<feature type="domain" description="TM2" evidence="8">
    <location>
        <begin position="49"/>
        <end position="96"/>
    </location>
</feature>
<keyword evidence="2 7" id="KW-0812">Transmembrane</keyword>
<dbReference type="OrthoDB" id="8215804at2"/>
<evidence type="ECO:0000256" key="1">
    <source>
        <dbReference type="ARBA" id="ARBA00004141"/>
    </source>
</evidence>